<reference evidence="2" key="1">
    <citation type="submission" date="2020-11" db="EMBL/GenBank/DDBJ databases">
        <authorList>
            <consortium name="DOE Joint Genome Institute"/>
            <person name="Ahrendt S."/>
            <person name="Riley R."/>
            <person name="Andreopoulos W."/>
            <person name="LaButti K."/>
            <person name="Pangilinan J."/>
            <person name="Ruiz-duenas F.J."/>
            <person name="Barrasa J.M."/>
            <person name="Sanchez-Garcia M."/>
            <person name="Camarero S."/>
            <person name="Miyauchi S."/>
            <person name="Serrano A."/>
            <person name="Linde D."/>
            <person name="Babiker R."/>
            <person name="Drula E."/>
            <person name="Ayuso-Fernandez I."/>
            <person name="Pacheco R."/>
            <person name="Padilla G."/>
            <person name="Ferreira P."/>
            <person name="Barriuso J."/>
            <person name="Kellner H."/>
            <person name="Castanera R."/>
            <person name="Alfaro M."/>
            <person name="Ramirez L."/>
            <person name="Pisabarro A.G."/>
            <person name="Kuo A."/>
            <person name="Tritt A."/>
            <person name="Lipzen A."/>
            <person name="He G."/>
            <person name="Yan M."/>
            <person name="Ng V."/>
            <person name="Cullen D."/>
            <person name="Martin F."/>
            <person name="Rosso M.-N."/>
            <person name="Henrissat B."/>
            <person name="Hibbett D."/>
            <person name="Martinez A.T."/>
            <person name="Grigoriev I.V."/>
        </authorList>
    </citation>
    <scope>NUCLEOTIDE SEQUENCE</scope>
    <source>
        <strain evidence="2">AH 44721</strain>
    </source>
</reference>
<dbReference type="OrthoDB" id="8922241at2759"/>
<comment type="caution">
    <text evidence="2">The sequence shown here is derived from an EMBL/GenBank/DDBJ whole genome shotgun (WGS) entry which is preliminary data.</text>
</comment>
<name>A0A9P5TT65_GYMJU</name>
<evidence type="ECO:0000313" key="2">
    <source>
        <dbReference type="EMBL" id="KAF8908987.1"/>
    </source>
</evidence>
<proteinExistence type="predicted"/>
<evidence type="ECO:0000256" key="1">
    <source>
        <dbReference type="SAM" id="MobiDB-lite"/>
    </source>
</evidence>
<dbReference type="AlphaFoldDB" id="A0A9P5TT65"/>
<dbReference type="EMBL" id="JADNYJ010000010">
    <property type="protein sequence ID" value="KAF8908987.1"/>
    <property type="molecule type" value="Genomic_DNA"/>
</dbReference>
<feature type="compositionally biased region" description="Low complexity" evidence="1">
    <location>
        <begin position="19"/>
        <end position="32"/>
    </location>
</feature>
<protein>
    <submittedName>
        <fullName evidence="2">Uncharacterized protein</fullName>
    </submittedName>
</protein>
<accession>A0A9P5TT65</accession>
<sequence>MTTLEVNMCRLQSSESANAYAHRPQQQPAPQHHLSKSQALPGSAVSRECVKNLTFAISWPGLKNGRASGLLSKGTFPRQGGVRTREVKCIGVPLCDASRFYIPEDAETYLYNGEPYIGGCMKLFSRPDALKRHLDNCSLGCVSSREITSDSEHH</sequence>
<evidence type="ECO:0000313" key="3">
    <source>
        <dbReference type="Proteomes" id="UP000724874"/>
    </source>
</evidence>
<gene>
    <name evidence="2" type="ORF">CPB84DRAFT_1766570</name>
</gene>
<feature type="region of interest" description="Disordered" evidence="1">
    <location>
        <begin position="17"/>
        <end position="37"/>
    </location>
</feature>
<dbReference type="Proteomes" id="UP000724874">
    <property type="component" value="Unassembled WGS sequence"/>
</dbReference>
<keyword evidence="3" id="KW-1185">Reference proteome</keyword>
<organism evidence="2 3">
    <name type="scientific">Gymnopilus junonius</name>
    <name type="common">Spectacular rustgill mushroom</name>
    <name type="synonym">Gymnopilus spectabilis subsp. junonius</name>
    <dbReference type="NCBI Taxonomy" id="109634"/>
    <lineage>
        <taxon>Eukaryota</taxon>
        <taxon>Fungi</taxon>
        <taxon>Dikarya</taxon>
        <taxon>Basidiomycota</taxon>
        <taxon>Agaricomycotina</taxon>
        <taxon>Agaricomycetes</taxon>
        <taxon>Agaricomycetidae</taxon>
        <taxon>Agaricales</taxon>
        <taxon>Agaricineae</taxon>
        <taxon>Hymenogastraceae</taxon>
        <taxon>Gymnopilus</taxon>
    </lineage>
</organism>